<evidence type="ECO:0000313" key="1">
    <source>
        <dbReference type="EMBL" id="OTA29260.1"/>
    </source>
</evidence>
<dbReference type="Proteomes" id="UP000243540">
    <property type="component" value="Unassembled WGS sequence"/>
</dbReference>
<comment type="caution">
    <text evidence="1">The sequence shown here is derived from an EMBL/GenBank/DDBJ whole genome shotgun (WGS) entry which is preliminary data.</text>
</comment>
<evidence type="ECO:0008006" key="3">
    <source>
        <dbReference type="Google" id="ProtNLM"/>
    </source>
</evidence>
<dbReference type="EMBL" id="NEKC01000007">
    <property type="protein sequence ID" value="OTA29260.1"/>
    <property type="molecule type" value="Genomic_DNA"/>
</dbReference>
<dbReference type="AlphaFoldDB" id="A0A1Y2SYX5"/>
<dbReference type="RefSeq" id="WP_086106512.1">
    <property type="nucleotide sequence ID" value="NZ_NEKB01000003.1"/>
</dbReference>
<proteinExistence type="predicted"/>
<gene>
    <name evidence="1" type="ORF">B9T39_03845</name>
</gene>
<dbReference type="STRING" id="1160091.B9T39_03845"/>
<accession>A0A1Y2SYX5</accession>
<organism evidence="1 2">
    <name type="scientific">Alloscardovia macacae</name>
    <dbReference type="NCBI Taxonomy" id="1160091"/>
    <lineage>
        <taxon>Bacteria</taxon>
        <taxon>Bacillati</taxon>
        <taxon>Actinomycetota</taxon>
        <taxon>Actinomycetes</taxon>
        <taxon>Bifidobacteriales</taxon>
        <taxon>Bifidobacteriaceae</taxon>
        <taxon>Alloscardovia</taxon>
    </lineage>
</organism>
<name>A0A1Y2SYX5_9BIFI</name>
<evidence type="ECO:0000313" key="2">
    <source>
        <dbReference type="Proteomes" id="UP000243540"/>
    </source>
</evidence>
<sequence length="92" mass="10395">MENDESSVVDVLSQFLSRLDAGRTVLVSKEGFDTSKRGLVKAATAARWLDVSREYVIEVLIKKNIVEGRLVEGRWFVTTRSLNRLVDGRKRG</sequence>
<reference evidence="1 2" key="1">
    <citation type="submission" date="2017-04" db="EMBL/GenBank/DDBJ databases">
        <title>Draft genome sequences of Alloscardovia macacae UMA81211 and UMA81212 isolated from the feces of a rhesus macaque (Macaca mulatta).</title>
        <authorList>
            <person name="Albert K."/>
            <person name="Sela D.A."/>
        </authorList>
    </citation>
    <scope>NUCLEOTIDE SEQUENCE [LARGE SCALE GENOMIC DNA]</scope>
    <source>
        <strain evidence="1 2">UMA81212</strain>
    </source>
</reference>
<protein>
    <recommendedName>
        <fullName evidence="3">Helix-turn-helix domain-containing protein</fullName>
    </recommendedName>
</protein>